<dbReference type="Gene3D" id="3.90.1200.10">
    <property type="match status" value="1"/>
</dbReference>
<dbReference type="EMBL" id="JBHTBJ010000018">
    <property type="protein sequence ID" value="MFC7276883.1"/>
    <property type="molecule type" value="Genomic_DNA"/>
</dbReference>
<keyword evidence="3" id="KW-1185">Reference proteome</keyword>
<dbReference type="SUPFAM" id="SSF56112">
    <property type="entry name" value="Protein kinase-like (PK-like)"/>
    <property type="match status" value="1"/>
</dbReference>
<protein>
    <submittedName>
        <fullName evidence="2">Phosphotransferase family protein</fullName>
    </submittedName>
</protein>
<accession>A0ABW2HXG5</accession>
<organism evidence="2 3">
    <name type="scientific">Paractinoplanes rhizophilus</name>
    <dbReference type="NCBI Taxonomy" id="1416877"/>
    <lineage>
        <taxon>Bacteria</taxon>
        <taxon>Bacillati</taxon>
        <taxon>Actinomycetota</taxon>
        <taxon>Actinomycetes</taxon>
        <taxon>Micromonosporales</taxon>
        <taxon>Micromonosporaceae</taxon>
        <taxon>Paractinoplanes</taxon>
    </lineage>
</organism>
<reference evidence="3" key="1">
    <citation type="journal article" date="2019" name="Int. J. Syst. Evol. Microbiol.">
        <title>The Global Catalogue of Microorganisms (GCM) 10K type strain sequencing project: providing services to taxonomists for standard genome sequencing and annotation.</title>
        <authorList>
            <consortium name="The Broad Institute Genomics Platform"/>
            <consortium name="The Broad Institute Genome Sequencing Center for Infectious Disease"/>
            <person name="Wu L."/>
            <person name="Ma J."/>
        </authorList>
    </citation>
    <scope>NUCLEOTIDE SEQUENCE [LARGE SCALE GENOMIC DNA]</scope>
    <source>
        <strain evidence="3">XZYJT-10</strain>
    </source>
</reference>
<dbReference type="RefSeq" id="WP_378971779.1">
    <property type="nucleotide sequence ID" value="NZ_JBHTBJ010000018.1"/>
</dbReference>
<dbReference type="Pfam" id="PF01636">
    <property type="entry name" value="APH"/>
    <property type="match status" value="1"/>
</dbReference>
<evidence type="ECO:0000313" key="2">
    <source>
        <dbReference type="EMBL" id="MFC7276883.1"/>
    </source>
</evidence>
<evidence type="ECO:0000313" key="3">
    <source>
        <dbReference type="Proteomes" id="UP001596548"/>
    </source>
</evidence>
<proteinExistence type="predicted"/>
<gene>
    <name evidence="2" type="ORF">ACFQS1_23070</name>
</gene>
<name>A0ABW2HXG5_9ACTN</name>
<feature type="domain" description="Aminoglycoside phosphotransferase" evidence="1">
    <location>
        <begin position="155"/>
        <end position="291"/>
    </location>
</feature>
<sequence>MTRIVNLVFVDPSGRLLGALPPFEVPTPWRQEVGAFADQRWQVLRMLHADGREVTYLAETADPPAGLLPASADLAPHPLRAPYAEVGGPAASLAWARSVLGPGITAHQVRTWNLSAIWRLDRDGRTVAWLKQVPSFFAHEPDALRLVDAVRPGLVPPLIAAGDQGRMLLAHVEGTDRYGAGADLCARIAEAFVPVQAELAGAPGLSVIPAGRLDVRRVAAPYFDKIDGLEALIDSLPGRLEAVAECGLPDTLVHGDLHPGNTRTDDAGRLTIMDWGDCTVGNPAFDILRLTEGLADPGPVTELWAYGWKKARPGTRPERAAQLLRPVAALRGAVTYAAFLDAIEPSEWPYHADDVPACLSAAVAASIVKG</sequence>
<dbReference type="Proteomes" id="UP001596548">
    <property type="component" value="Unassembled WGS sequence"/>
</dbReference>
<comment type="caution">
    <text evidence="2">The sequence shown here is derived from an EMBL/GenBank/DDBJ whole genome shotgun (WGS) entry which is preliminary data.</text>
</comment>
<dbReference type="InterPro" id="IPR011009">
    <property type="entry name" value="Kinase-like_dom_sf"/>
</dbReference>
<dbReference type="InterPro" id="IPR002575">
    <property type="entry name" value="Aminoglycoside_PTrfase"/>
</dbReference>
<evidence type="ECO:0000259" key="1">
    <source>
        <dbReference type="Pfam" id="PF01636"/>
    </source>
</evidence>